<accession>A0ABU0TKU2</accession>
<comment type="caution">
    <text evidence="1">The sequence shown here is derived from an EMBL/GenBank/DDBJ whole genome shotgun (WGS) entry which is preliminary data.</text>
</comment>
<dbReference type="RefSeq" id="WP_307451338.1">
    <property type="nucleotide sequence ID" value="NZ_JAUTAL010000001.1"/>
</dbReference>
<dbReference type="Proteomes" id="UP001225072">
    <property type="component" value="Unassembled WGS sequence"/>
</dbReference>
<evidence type="ECO:0000313" key="1">
    <source>
        <dbReference type="EMBL" id="MDQ1097657.1"/>
    </source>
</evidence>
<keyword evidence="2" id="KW-1185">Reference proteome</keyword>
<dbReference type="EMBL" id="JAUTAL010000001">
    <property type="protein sequence ID" value="MDQ1097657.1"/>
    <property type="molecule type" value="Genomic_DNA"/>
</dbReference>
<name>A0ABU0TKU2_9FLAO</name>
<evidence type="ECO:0000313" key="2">
    <source>
        <dbReference type="Proteomes" id="UP001225072"/>
    </source>
</evidence>
<sequence length="89" mass="10222">MKNSKEKFQLIIIDYFMEIEDFISKSDNSRIRSNEKYKIAESKIEKLTDFRTLLDGLILKVSKNFHTPVSILLKTSSAATISLPKPSLN</sequence>
<organism evidence="1 2">
    <name type="scientific">Chryseobacterium camelliae</name>
    <dbReference type="NCBI Taxonomy" id="1265445"/>
    <lineage>
        <taxon>Bacteria</taxon>
        <taxon>Pseudomonadati</taxon>
        <taxon>Bacteroidota</taxon>
        <taxon>Flavobacteriia</taxon>
        <taxon>Flavobacteriales</taxon>
        <taxon>Weeksellaceae</taxon>
        <taxon>Chryseobacterium group</taxon>
        <taxon>Chryseobacterium</taxon>
    </lineage>
</organism>
<protein>
    <submittedName>
        <fullName evidence="1">Uncharacterized protein</fullName>
    </submittedName>
</protein>
<gene>
    <name evidence="1" type="ORF">QE404_002804</name>
</gene>
<reference evidence="1 2" key="1">
    <citation type="submission" date="2023-07" db="EMBL/GenBank/DDBJ databases">
        <title>Functional and genomic diversity of the sorghum phyllosphere microbiome.</title>
        <authorList>
            <person name="Shade A."/>
        </authorList>
    </citation>
    <scope>NUCLEOTIDE SEQUENCE [LARGE SCALE GENOMIC DNA]</scope>
    <source>
        <strain evidence="1 2">SORGH_AS_1064</strain>
    </source>
</reference>
<proteinExistence type="predicted"/>